<comment type="caution">
    <text evidence="2">The sequence shown here is derived from an EMBL/GenBank/DDBJ whole genome shotgun (WGS) entry which is preliminary data.</text>
</comment>
<dbReference type="RefSeq" id="WP_036151390.1">
    <property type="nucleotide sequence ID" value="NZ_AVCX01000016.1"/>
</dbReference>
<proteinExistence type="predicted"/>
<dbReference type="Proteomes" id="UP000030437">
    <property type="component" value="Unassembled WGS sequence"/>
</dbReference>
<dbReference type="AlphaFoldDB" id="A0A0A3IRV4"/>
<gene>
    <name evidence="2" type="ORF">CD32_03790</name>
</gene>
<reference evidence="2 3" key="1">
    <citation type="submission" date="2014-02" db="EMBL/GenBank/DDBJ databases">
        <title>Draft genome sequence of Lysinibacillus odysseyi NBRC 100172.</title>
        <authorList>
            <person name="Zhang F."/>
            <person name="Wang G."/>
            <person name="Zhang L."/>
        </authorList>
    </citation>
    <scope>NUCLEOTIDE SEQUENCE [LARGE SCALE GENOMIC DNA]</scope>
    <source>
        <strain evidence="2 3">NBRC 100172</strain>
    </source>
</reference>
<accession>A0A0A3IRV4</accession>
<keyword evidence="3" id="KW-1185">Reference proteome</keyword>
<evidence type="ECO:0000256" key="1">
    <source>
        <dbReference type="SAM" id="Phobius"/>
    </source>
</evidence>
<protein>
    <submittedName>
        <fullName evidence="2">Uncharacterized protein</fullName>
    </submittedName>
</protein>
<keyword evidence="1" id="KW-0472">Membrane</keyword>
<dbReference type="EMBL" id="JPVP01000047">
    <property type="protein sequence ID" value="KGR87426.1"/>
    <property type="molecule type" value="Genomic_DNA"/>
</dbReference>
<feature type="transmembrane region" description="Helical" evidence="1">
    <location>
        <begin position="57"/>
        <end position="78"/>
    </location>
</feature>
<organism evidence="2 3">
    <name type="scientific">Lysinibacillus odysseyi 34hs-1 = NBRC 100172</name>
    <dbReference type="NCBI Taxonomy" id="1220589"/>
    <lineage>
        <taxon>Bacteria</taxon>
        <taxon>Bacillati</taxon>
        <taxon>Bacillota</taxon>
        <taxon>Bacilli</taxon>
        <taxon>Bacillales</taxon>
        <taxon>Bacillaceae</taxon>
        <taxon>Lysinibacillus</taxon>
    </lineage>
</organism>
<sequence>MVIAAWIIGIIVFILSLISFWGMFLLYVLLTIGFIILVSKTGYDPFSRFGEENAEMLMGALFGPWVLAMFLIVIGRIVEFFENVGKAVKNMADDDRRR</sequence>
<keyword evidence="1" id="KW-1133">Transmembrane helix</keyword>
<keyword evidence="1" id="KW-0812">Transmembrane</keyword>
<evidence type="ECO:0000313" key="3">
    <source>
        <dbReference type="Proteomes" id="UP000030437"/>
    </source>
</evidence>
<feature type="transmembrane region" description="Helical" evidence="1">
    <location>
        <begin position="6"/>
        <end position="37"/>
    </location>
</feature>
<name>A0A0A3IRV4_9BACI</name>
<evidence type="ECO:0000313" key="2">
    <source>
        <dbReference type="EMBL" id="KGR87426.1"/>
    </source>
</evidence>